<dbReference type="EMBL" id="JASCXW010000003">
    <property type="protein sequence ID" value="MDI6452327.1"/>
    <property type="molecule type" value="Genomic_DNA"/>
</dbReference>
<dbReference type="PIRSF" id="PIRSF004789">
    <property type="entry name" value="DR1281"/>
    <property type="match status" value="1"/>
</dbReference>
<dbReference type="NCBIfam" id="TIGR00282">
    <property type="entry name" value="TIGR00282 family metallophosphoesterase"/>
    <property type="match status" value="1"/>
</dbReference>
<feature type="binding site" evidence="1">
    <location>
        <position position="8"/>
    </location>
    <ligand>
        <name>Fe cation</name>
        <dbReference type="ChEBI" id="CHEBI:24875"/>
        <label>1</label>
    </ligand>
</feature>
<dbReference type="InterPro" id="IPR029052">
    <property type="entry name" value="Metallo-depent_PP-like"/>
</dbReference>
<feature type="binding site" evidence="1">
    <location>
        <position position="67"/>
    </location>
    <ligand>
        <name>Fe cation</name>
        <dbReference type="ChEBI" id="CHEBI:24875"/>
        <label>2</label>
    </ligand>
</feature>
<organism evidence="2 3">
    <name type="scientific">Peloplasma aerotolerans</name>
    <dbReference type="NCBI Taxonomy" id="3044389"/>
    <lineage>
        <taxon>Bacteria</taxon>
        <taxon>Bacillati</taxon>
        <taxon>Mycoplasmatota</taxon>
        <taxon>Mollicutes</taxon>
        <taxon>Acholeplasmatales</taxon>
        <taxon>Acholeplasmataceae</taxon>
        <taxon>Peloplasma</taxon>
    </lineage>
</organism>
<comment type="caution">
    <text evidence="2">The sequence shown here is derived from an EMBL/GenBank/DDBJ whole genome shotgun (WGS) entry which is preliminary data.</text>
</comment>
<accession>A0AAW6U359</accession>
<feature type="binding site" evidence="1">
    <location>
        <position position="174"/>
    </location>
    <ligand>
        <name>Fe cation</name>
        <dbReference type="ChEBI" id="CHEBI:24875"/>
        <label>1</label>
    </ligand>
</feature>
<evidence type="ECO:0000313" key="3">
    <source>
        <dbReference type="Proteomes" id="UP001431532"/>
    </source>
</evidence>
<dbReference type="InterPro" id="IPR005235">
    <property type="entry name" value="YmdB-like"/>
</dbReference>
<protein>
    <submittedName>
        <fullName evidence="2">TIGR00282 family metallophosphoesterase</fullName>
    </submittedName>
</protein>
<evidence type="ECO:0000313" key="2">
    <source>
        <dbReference type="EMBL" id="MDI6452327.1"/>
    </source>
</evidence>
<dbReference type="Pfam" id="PF13277">
    <property type="entry name" value="YmdB"/>
    <property type="match status" value="1"/>
</dbReference>
<dbReference type="PANTHER" id="PTHR36303:SF1">
    <property type="entry name" value="2',3'-CYCLIC-NUCLEOTIDE 2'-PHOSPHODIESTERASE"/>
    <property type="match status" value="1"/>
</dbReference>
<evidence type="ECO:0000256" key="1">
    <source>
        <dbReference type="PIRSR" id="PIRSR004789-51"/>
    </source>
</evidence>
<sequence>MKVLFIGDIYGKPGIEMVSEYLTDLKKEYRPNLIVANAENASYGRGISLKIYKELMSMGIHMITMGNWVWGNKELFDFIDESNIVRPFNYREAPGKGYLKINYNGATLMVINALGRTFMNANMEDPFTGIDKILEKEKADYVLVDMHAEATSEKVAIGLYLDGRVDAVVGTHTHVPTADSRKLPNGTLYITDVGMTGPLNGVIGVTKEIVINRFLNGFSTPNEVAPGARQLNAVIMDFANKTIKHIHIESETV</sequence>
<dbReference type="GO" id="GO:0004113">
    <property type="term" value="F:2',3'-cyclic-nucleotide 3'-phosphodiesterase activity"/>
    <property type="evidence" value="ECO:0007669"/>
    <property type="project" value="TreeGrafter"/>
</dbReference>
<keyword evidence="3" id="KW-1185">Reference proteome</keyword>
<feature type="binding site" evidence="1">
    <location>
        <position position="39"/>
    </location>
    <ligand>
        <name>Fe cation</name>
        <dbReference type="ChEBI" id="CHEBI:24875"/>
        <label>2</label>
    </ligand>
</feature>
<dbReference type="Proteomes" id="UP001431532">
    <property type="component" value="Unassembled WGS sequence"/>
</dbReference>
<feature type="binding site" evidence="1">
    <location>
        <position position="147"/>
    </location>
    <ligand>
        <name>Fe cation</name>
        <dbReference type="ChEBI" id="CHEBI:24875"/>
        <label>2</label>
    </ligand>
</feature>
<dbReference type="RefSeq" id="WP_282838742.1">
    <property type="nucleotide sequence ID" value="NZ_JASCXW010000003.1"/>
</dbReference>
<name>A0AAW6U359_9MOLU</name>
<dbReference type="PANTHER" id="PTHR36303">
    <property type="entry name" value="2',3'-CYCLIC-NUCLEOTIDE 2'-PHOSPHODIESTERASE"/>
    <property type="match status" value="1"/>
</dbReference>
<feature type="binding site" evidence="1">
    <location>
        <position position="40"/>
    </location>
    <ligand>
        <name>Fe cation</name>
        <dbReference type="ChEBI" id="CHEBI:24875"/>
        <label>1</label>
    </ligand>
</feature>
<dbReference type="SUPFAM" id="SSF56300">
    <property type="entry name" value="Metallo-dependent phosphatases"/>
    <property type="match status" value="1"/>
</dbReference>
<feature type="binding site" evidence="1">
    <location>
        <position position="39"/>
    </location>
    <ligand>
        <name>Fe cation</name>
        <dbReference type="ChEBI" id="CHEBI:24875"/>
        <label>1</label>
    </ligand>
</feature>
<dbReference type="Gene3D" id="3.60.21.10">
    <property type="match status" value="1"/>
</dbReference>
<feature type="binding site" evidence="1">
    <location>
        <position position="172"/>
    </location>
    <ligand>
        <name>Fe cation</name>
        <dbReference type="ChEBI" id="CHEBI:24875"/>
        <label>2</label>
    </ligand>
</feature>
<dbReference type="AlphaFoldDB" id="A0AAW6U359"/>
<keyword evidence="1" id="KW-0479">Metal-binding</keyword>
<proteinExistence type="predicted"/>
<reference evidence="2" key="1">
    <citation type="submission" date="2023-05" db="EMBL/GenBank/DDBJ databases">
        <title>Mariniplasma microaerophilum sp. nov., a novel anaerobic mollicute isolated from terrestrial mud volcano, Taman Peninsula, Russia.</title>
        <authorList>
            <person name="Khomyakova M.A."/>
            <person name="Merkel A.Y."/>
            <person name="Slobodkin A.I."/>
        </authorList>
    </citation>
    <scope>NUCLEOTIDE SEQUENCE</scope>
    <source>
        <strain evidence="2">M4Ah</strain>
    </source>
</reference>
<dbReference type="GO" id="GO:0046872">
    <property type="term" value="F:metal ion binding"/>
    <property type="evidence" value="ECO:0007669"/>
    <property type="project" value="UniProtKB-KW"/>
</dbReference>
<gene>
    <name evidence="2" type="ORF">QJ521_02015</name>
</gene>